<proteinExistence type="predicted"/>
<accession>A0A5C6T4E6</accession>
<evidence type="ECO:0000313" key="1">
    <source>
        <dbReference type="EMBL" id="TXC05228.1"/>
    </source>
</evidence>
<dbReference type="Proteomes" id="UP000321331">
    <property type="component" value="Unassembled WGS sequence"/>
</dbReference>
<gene>
    <name evidence="1" type="ORF">FocTR4_00000532</name>
</gene>
<dbReference type="AlphaFoldDB" id="A0A5C6T4E6"/>
<sequence>MAKISSPQGGGLENGARGIEVDFLLGLQQYPRAVLDIPAAPDTSEAQWPLAARYQRRTPSAAFLALYVNPSQGMLKRCVTVTPYGVCCPPLTASQNPIRRCRHWKAAEDAGHMSRRGHSSTFTLDLYISARCTQGHMDGMTTTTTGGSRFEPLFQALGAPPTSRCATEPSQLSAEPNPNRATVFPFHPSHLKQGEVDCLLASSPILCPELSTLVYNVIVGWSAEVLILSAGLQHIQASLPSVLSISVSQPSIFALQRGRESPQAAIR</sequence>
<evidence type="ECO:0000313" key="2">
    <source>
        <dbReference type="Proteomes" id="UP000321331"/>
    </source>
</evidence>
<name>A0A5C6T4E6_FUSOC</name>
<comment type="caution">
    <text evidence="1">The sequence shown here is derived from an EMBL/GenBank/DDBJ whole genome shotgun (WGS) entry which is preliminary data.</text>
</comment>
<protein>
    <submittedName>
        <fullName evidence="1">Uncharacterized protein</fullName>
    </submittedName>
</protein>
<reference evidence="1 2" key="1">
    <citation type="submission" date="2019-07" db="EMBL/GenBank/DDBJ databases">
        <title>The First High-Quality Draft Genome Sequence of the Causal Agent of the Current Panama Disease Epidemic.</title>
        <authorList>
            <person name="Warmington R.J."/>
            <person name="Kay W."/>
            <person name="Jeffries A."/>
            <person name="Bebber D."/>
            <person name="Moore K."/>
            <person name="Studholme D.J."/>
        </authorList>
    </citation>
    <scope>NUCLEOTIDE SEQUENCE [LARGE SCALE GENOMIC DNA]</scope>
    <source>
        <strain evidence="1 2">TR4</strain>
    </source>
</reference>
<dbReference type="EMBL" id="VMNF01000007">
    <property type="protein sequence ID" value="TXC05228.1"/>
    <property type="molecule type" value="Genomic_DNA"/>
</dbReference>
<organism evidence="1 2">
    <name type="scientific">Fusarium oxysporum f. sp. cubense</name>
    <dbReference type="NCBI Taxonomy" id="61366"/>
    <lineage>
        <taxon>Eukaryota</taxon>
        <taxon>Fungi</taxon>
        <taxon>Dikarya</taxon>
        <taxon>Ascomycota</taxon>
        <taxon>Pezizomycotina</taxon>
        <taxon>Sordariomycetes</taxon>
        <taxon>Hypocreomycetidae</taxon>
        <taxon>Hypocreales</taxon>
        <taxon>Nectriaceae</taxon>
        <taxon>Fusarium</taxon>
        <taxon>Fusarium oxysporum species complex</taxon>
    </lineage>
</organism>